<proteinExistence type="predicted"/>
<keyword evidence="2" id="KW-1185">Reference proteome</keyword>
<sequence>MSHLYVSDEEFEKIVGEALDLVPAAFMDLLENVVFLVEANAPEPGLLGLYDGVPLPERSEFDLPVLPDRITIYKNPLLQMCNSRAQLRREVSVTVVHEIAHHFGIDDATLHELGWA</sequence>
<name>A0A239VPL9_9MICO</name>
<dbReference type="RefSeq" id="WP_028326426.1">
    <property type="nucleotide sequence ID" value="NZ_JAAFNI010000001.1"/>
</dbReference>
<dbReference type="Proteomes" id="UP000242637">
    <property type="component" value="Chromosome 1"/>
</dbReference>
<dbReference type="InterPro" id="IPR038555">
    <property type="entry name" value="Zincin_1_sf"/>
</dbReference>
<dbReference type="GeneID" id="63460098"/>
<evidence type="ECO:0000313" key="2">
    <source>
        <dbReference type="Proteomes" id="UP000242637"/>
    </source>
</evidence>
<gene>
    <name evidence="1" type="ORF">SAMEA4475696_01914</name>
</gene>
<dbReference type="KEGG" id="dco:SAMEA4475696_1914"/>
<dbReference type="CDD" id="cd12952">
    <property type="entry name" value="MMP_ACEL2062"/>
    <property type="match status" value="1"/>
</dbReference>
<dbReference type="InterPro" id="IPR010428">
    <property type="entry name" value="Zincin_1"/>
</dbReference>
<evidence type="ECO:0000313" key="1">
    <source>
        <dbReference type="EMBL" id="SNV23846.1"/>
    </source>
</evidence>
<accession>A0A239VPL9</accession>
<dbReference type="OrthoDB" id="9806895at2"/>
<dbReference type="STRING" id="1121387.GCA_000429885_00284"/>
<dbReference type="Gene3D" id="3.30.2010.20">
    <property type="match status" value="1"/>
</dbReference>
<reference evidence="1 2" key="1">
    <citation type="submission" date="2017-06" db="EMBL/GenBank/DDBJ databases">
        <authorList>
            <consortium name="Pathogen Informatics"/>
        </authorList>
    </citation>
    <scope>NUCLEOTIDE SEQUENCE [LARGE SCALE GENOMIC DNA]</scope>
    <source>
        <strain evidence="1 2">NCTC13039</strain>
    </source>
</reference>
<dbReference type="Pfam" id="PF06262">
    <property type="entry name" value="Zincin_1"/>
    <property type="match status" value="1"/>
</dbReference>
<dbReference type="EMBL" id="LT906453">
    <property type="protein sequence ID" value="SNV23846.1"/>
    <property type="molecule type" value="Genomic_DNA"/>
</dbReference>
<dbReference type="SUPFAM" id="SSF55486">
    <property type="entry name" value="Metalloproteases ('zincins'), catalytic domain"/>
    <property type="match status" value="1"/>
</dbReference>
<protein>
    <submittedName>
        <fullName evidence="1">Uncharacterized protein conserved in bacteria</fullName>
    </submittedName>
</protein>
<dbReference type="AlphaFoldDB" id="A0A239VPL9"/>
<organism evidence="1 2">
    <name type="scientific">Dermatophilus congolensis</name>
    <dbReference type="NCBI Taxonomy" id="1863"/>
    <lineage>
        <taxon>Bacteria</taxon>
        <taxon>Bacillati</taxon>
        <taxon>Actinomycetota</taxon>
        <taxon>Actinomycetes</taxon>
        <taxon>Micrococcales</taxon>
        <taxon>Dermatophilaceae</taxon>
        <taxon>Dermatophilus</taxon>
    </lineage>
</organism>